<dbReference type="SUPFAM" id="SSF53383">
    <property type="entry name" value="PLP-dependent transferases"/>
    <property type="match status" value="1"/>
</dbReference>
<dbReference type="InterPro" id="IPR000192">
    <property type="entry name" value="Aminotrans_V_dom"/>
</dbReference>
<evidence type="ECO:0000256" key="5">
    <source>
        <dbReference type="PIRSR" id="PIRSR000524-50"/>
    </source>
</evidence>
<evidence type="ECO:0000256" key="7">
    <source>
        <dbReference type="RuleBase" id="RU004504"/>
    </source>
</evidence>
<dbReference type="Proteomes" id="UP000612893">
    <property type="component" value="Unassembled WGS sequence"/>
</dbReference>
<evidence type="ECO:0000313" key="9">
    <source>
        <dbReference type="EMBL" id="MBJ7597631.1"/>
    </source>
</evidence>
<evidence type="ECO:0000259" key="8">
    <source>
        <dbReference type="Pfam" id="PF00266"/>
    </source>
</evidence>
<dbReference type="Gene3D" id="3.90.1150.10">
    <property type="entry name" value="Aspartate Aminotransferase, domain 1"/>
    <property type="match status" value="1"/>
</dbReference>
<feature type="domain" description="Aminotransferase class V" evidence="8">
    <location>
        <begin position="27"/>
        <end position="326"/>
    </location>
</feature>
<dbReference type="PROSITE" id="PS00595">
    <property type="entry name" value="AA_TRANSFER_CLASS_5"/>
    <property type="match status" value="1"/>
</dbReference>
<evidence type="ECO:0000313" key="10">
    <source>
        <dbReference type="Proteomes" id="UP000612893"/>
    </source>
</evidence>
<dbReference type="InterPro" id="IPR020578">
    <property type="entry name" value="Aminotrans_V_PyrdxlP_BS"/>
</dbReference>
<sequence>MIFQSQLRIPGPTPLPERVVRAASRPMIDHRGPEFAELLAEITAGARRVFETENDVLVLTASGSGGLESAVANLVSPGDKVVAAICGNFGERFAGIAAAYGCELTRLEAEWGQPVEPADLAEVLEAQPDARLVLLTHNETSTGVTNRLDELVAVAKKAGRMVAVDGVSSVSSMPIGVDGLGIDVAVSASQKGWMSPPGIAFVSISPQAWELSAQARAPRYYFDWKVAKKQADTGSTPWTPALSVLYAVQEGLRMLEEEGLSEVYARHRRLATAVAGGLRALGFGLFAAEGYRSPTVTSALPMPGLEVSAYRRLLREKYGVVIAGGQGKMTGKLLRVGHLGAVSDGDVVQVLWAMERALEELDIAPADGRAMAAASGFLAEEATATAAV</sequence>
<organism evidence="9 10">
    <name type="scientific">Candidatus Nephthysia bennettiae</name>
    <dbReference type="NCBI Taxonomy" id="3127016"/>
    <lineage>
        <taxon>Bacteria</taxon>
        <taxon>Bacillati</taxon>
        <taxon>Candidatus Dormiibacterota</taxon>
        <taxon>Candidatus Dormibacteria</taxon>
        <taxon>Candidatus Dormibacterales</taxon>
        <taxon>Candidatus Dormibacteraceae</taxon>
        <taxon>Candidatus Nephthysia</taxon>
    </lineage>
</organism>
<dbReference type="PIRSF" id="PIRSF000524">
    <property type="entry name" value="SPT"/>
    <property type="match status" value="1"/>
</dbReference>
<dbReference type="Pfam" id="PF00266">
    <property type="entry name" value="Aminotran_5"/>
    <property type="match status" value="1"/>
</dbReference>
<name>A0A934K724_9BACT</name>
<protein>
    <submittedName>
        <fullName evidence="9">Alanine--glyoxylate aminotransferase family protein</fullName>
    </submittedName>
</protein>
<comment type="cofactor">
    <cofactor evidence="1 5 7">
        <name>pyridoxal 5'-phosphate</name>
        <dbReference type="ChEBI" id="CHEBI:597326"/>
    </cofactor>
</comment>
<dbReference type="GO" id="GO:0008453">
    <property type="term" value="F:alanine-glyoxylate transaminase activity"/>
    <property type="evidence" value="ECO:0007669"/>
    <property type="project" value="TreeGrafter"/>
</dbReference>
<evidence type="ECO:0000256" key="1">
    <source>
        <dbReference type="ARBA" id="ARBA00001933"/>
    </source>
</evidence>
<evidence type="ECO:0000256" key="3">
    <source>
        <dbReference type="ARBA" id="ARBA00022898"/>
    </source>
</evidence>
<proteinExistence type="inferred from homology"/>
<dbReference type="InterPro" id="IPR015421">
    <property type="entry name" value="PyrdxlP-dep_Trfase_major"/>
</dbReference>
<keyword evidence="3 5" id="KW-0663">Pyridoxal phosphate</keyword>
<dbReference type="PANTHER" id="PTHR21152:SF40">
    <property type="entry name" value="ALANINE--GLYOXYLATE AMINOTRANSFERASE"/>
    <property type="match status" value="1"/>
</dbReference>
<dbReference type="InterPro" id="IPR015424">
    <property type="entry name" value="PyrdxlP-dep_Trfase"/>
</dbReference>
<feature type="binding site" evidence="4">
    <location>
        <position position="335"/>
    </location>
    <ligand>
        <name>substrate</name>
    </ligand>
</feature>
<dbReference type="InterPro" id="IPR015422">
    <property type="entry name" value="PyrdxlP-dep_Trfase_small"/>
</dbReference>
<dbReference type="GO" id="GO:0019265">
    <property type="term" value="P:glycine biosynthetic process, by transamination of glyoxylate"/>
    <property type="evidence" value="ECO:0007669"/>
    <property type="project" value="TreeGrafter"/>
</dbReference>
<comment type="similarity">
    <text evidence="2 6">Belongs to the class-V pyridoxal-phosphate-dependent aminotransferase family.</text>
</comment>
<accession>A0A934K724</accession>
<keyword evidence="9" id="KW-0808">Transferase</keyword>
<evidence type="ECO:0000256" key="4">
    <source>
        <dbReference type="PIRSR" id="PIRSR000524-1"/>
    </source>
</evidence>
<dbReference type="EMBL" id="JAEKNR010000071">
    <property type="protein sequence ID" value="MBJ7597631.1"/>
    <property type="molecule type" value="Genomic_DNA"/>
</dbReference>
<evidence type="ECO:0000256" key="6">
    <source>
        <dbReference type="RuleBase" id="RU004075"/>
    </source>
</evidence>
<dbReference type="GO" id="GO:0004760">
    <property type="term" value="F:L-serine-pyruvate transaminase activity"/>
    <property type="evidence" value="ECO:0007669"/>
    <property type="project" value="TreeGrafter"/>
</dbReference>
<dbReference type="AlphaFoldDB" id="A0A934K724"/>
<dbReference type="RefSeq" id="WP_338200013.1">
    <property type="nucleotide sequence ID" value="NZ_JAEKNR010000071.1"/>
</dbReference>
<dbReference type="InterPro" id="IPR024169">
    <property type="entry name" value="SP_NH2Trfase/AEP_transaminase"/>
</dbReference>
<gene>
    <name evidence="9" type="ORF">JF922_06040</name>
</gene>
<comment type="caution">
    <text evidence="9">The sequence shown here is derived from an EMBL/GenBank/DDBJ whole genome shotgun (WGS) entry which is preliminary data.</text>
</comment>
<evidence type="ECO:0000256" key="2">
    <source>
        <dbReference type="ARBA" id="ARBA00009236"/>
    </source>
</evidence>
<keyword evidence="10" id="KW-1185">Reference proteome</keyword>
<dbReference type="PANTHER" id="PTHR21152">
    <property type="entry name" value="AMINOTRANSFERASE CLASS V"/>
    <property type="match status" value="1"/>
</dbReference>
<keyword evidence="9" id="KW-0032">Aminotransferase</keyword>
<feature type="modified residue" description="N6-(pyridoxal phosphate)lysine" evidence="5">
    <location>
        <position position="191"/>
    </location>
</feature>
<dbReference type="Gene3D" id="3.40.640.10">
    <property type="entry name" value="Type I PLP-dependent aspartate aminotransferase-like (Major domain)"/>
    <property type="match status" value="1"/>
</dbReference>
<reference evidence="9" key="1">
    <citation type="submission" date="2020-10" db="EMBL/GenBank/DDBJ databases">
        <title>Ca. Dormibacterota MAGs.</title>
        <authorList>
            <person name="Montgomery K."/>
        </authorList>
    </citation>
    <scope>NUCLEOTIDE SEQUENCE [LARGE SCALE GENOMIC DNA]</scope>
    <source>
        <strain evidence="9">SC8812_S17_10</strain>
    </source>
</reference>